<dbReference type="Proteomes" id="UP000011744">
    <property type="component" value="Unassembled WGS sequence"/>
</dbReference>
<feature type="signal peptide" evidence="12">
    <location>
        <begin position="1"/>
        <end position="19"/>
    </location>
</feature>
<dbReference type="PROSITE" id="PS52016">
    <property type="entry name" value="TONB_DEPENDENT_REC_3"/>
    <property type="match status" value="1"/>
</dbReference>
<keyword evidence="6 11" id="KW-0798">TonB box</keyword>
<keyword evidence="7 10" id="KW-0472">Membrane</keyword>
<comment type="caution">
    <text evidence="15">The sequence shown here is derived from an EMBL/GenBank/DDBJ whole genome shotgun (WGS) entry which is preliminary data.</text>
</comment>
<reference evidence="15 16" key="1">
    <citation type="journal article" date="2014" name="Genome Announc.">
        <title>Draft Genome Sequence of Magnetospirillum sp. Strain SO-1, a Freshwater Magnetotactic Bacterium Isolated from the Ol'khovka River, Russia.</title>
        <authorList>
            <person name="Grouzdev D.S."/>
            <person name="Dziuba M.V."/>
            <person name="Sukhacheva M.S."/>
            <person name="Mardanov A.V."/>
            <person name="Beletskiy A.V."/>
            <person name="Kuznetsov B.B."/>
            <person name="Skryabin K.G."/>
        </authorList>
    </citation>
    <scope>NUCLEOTIDE SEQUENCE [LARGE SCALE GENOMIC DNA]</scope>
    <source>
        <strain evidence="15 16">SO-1</strain>
    </source>
</reference>
<dbReference type="AlphaFoldDB" id="M2Z3I4"/>
<keyword evidence="5 12" id="KW-0732">Signal</keyword>
<dbReference type="CDD" id="cd01347">
    <property type="entry name" value="ligand_gated_channel"/>
    <property type="match status" value="1"/>
</dbReference>
<organism evidence="15 16">
    <name type="scientific">Paramagnetospirillum caucaseum</name>
    <dbReference type="NCBI Taxonomy" id="1244869"/>
    <lineage>
        <taxon>Bacteria</taxon>
        <taxon>Pseudomonadati</taxon>
        <taxon>Pseudomonadota</taxon>
        <taxon>Alphaproteobacteria</taxon>
        <taxon>Rhodospirillales</taxon>
        <taxon>Magnetospirillaceae</taxon>
        <taxon>Paramagnetospirillum</taxon>
    </lineage>
</organism>
<evidence type="ECO:0000259" key="13">
    <source>
        <dbReference type="Pfam" id="PF00593"/>
    </source>
</evidence>
<dbReference type="STRING" id="1244869.H261_15842"/>
<dbReference type="GO" id="GO:0009279">
    <property type="term" value="C:cell outer membrane"/>
    <property type="evidence" value="ECO:0007669"/>
    <property type="project" value="UniProtKB-SubCell"/>
</dbReference>
<evidence type="ECO:0000256" key="6">
    <source>
        <dbReference type="ARBA" id="ARBA00023077"/>
    </source>
</evidence>
<evidence type="ECO:0000256" key="8">
    <source>
        <dbReference type="ARBA" id="ARBA00023170"/>
    </source>
</evidence>
<dbReference type="Pfam" id="PF00593">
    <property type="entry name" value="TonB_dep_Rec_b-barrel"/>
    <property type="match status" value="1"/>
</dbReference>
<evidence type="ECO:0000313" key="15">
    <source>
        <dbReference type="EMBL" id="EME68930.1"/>
    </source>
</evidence>
<evidence type="ECO:0000256" key="5">
    <source>
        <dbReference type="ARBA" id="ARBA00022729"/>
    </source>
</evidence>
<keyword evidence="16" id="KW-1185">Reference proteome</keyword>
<dbReference type="PANTHER" id="PTHR30069">
    <property type="entry name" value="TONB-DEPENDENT OUTER MEMBRANE RECEPTOR"/>
    <property type="match status" value="1"/>
</dbReference>
<accession>M2Z3I4</accession>
<comment type="similarity">
    <text evidence="10 11">Belongs to the TonB-dependent receptor family.</text>
</comment>
<keyword evidence="9 10" id="KW-0998">Cell outer membrane</keyword>
<evidence type="ECO:0000256" key="12">
    <source>
        <dbReference type="SAM" id="SignalP"/>
    </source>
</evidence>
<dbReference type="Gene3D" id="2.40.170.20">
    <property type="entry name" value="TonB-dependent receptor, beta-barrel domain"/>
    <property type="match status" value="1"/>
</dbReference>
<comment type="subcellular location">
    <subcellularLocation>
        <location evidence="1 10">Cell outer membrane</location>
        <topology evidence="1 10">Multi-pass membrane protein</topology>
    </subcellularLocation>
</comment>
<evidence type="ECO:0000256" key="9">
    <source>
        <dbReference type="ARBA" id="ARBA00023237"/>
    </source>
</evidence>
<feature type="chain" id="PRO_5004029851" description="TonB-dependent receptor" evidence="12">
    <location>
        <begin position="20"/>
        <end position="707"/>
    </location>
</feature>
<evidence type="ECO:0000256" key="1">
    <source>
        <dbReference type="ARBA" id="ARBA00004571"/>
    </source>
</evidence>
<dbReference type="InterPro" id="IPR012910">
    <property type="entry name" value="Plug_dom"/>
</dbReference>
<keyword evidence="2 10" id="KW-0813">Transport</keyword>
<dbReference type="GO" id="GO:0044718">
    <property type="term" value="P:siderophore transmembrane transport"/>
    <property type="evidence" value="ECO:0007669"/>
    <property type="project" value="TreeGrafter"/>
</dbReference>
<dbReference type="InterPro" id="IPR000531">
    <property type="entry name" value="Beta-barrel_TonB"/>
</dbReference>
<proteinExistence type="inferred from homology"/>
<protein>
    <recommendedName>
        <fullName evidence="17">TonB-dependent receptor</fullName>
    </recommendedName>
</protein>
<evidence type="ECO:0000256" key="2">
    <source>
        <dbReference type="ARBA" id="ARBA00022448"/>
    </source>
</evidence>
<evidence type="ECO:0000256" key="10">
    <source>
        <dbReference type="PROSITE-ProRule" id="PRU01360"/>
    </source>
</evidence>
<dbReference type="GO" id="GO:0015344">
    <property type="term" value="F:siderophore uptake transmembrane transporter activity"/>
    <property type="evidence" value="ECO:0007669"/>
    <property type="project" value="TreeGrafter"/>
</dbReference>
<gene>
    <name evidence="15" type="ORF">H261_15842</name>
</gene>
<dbReference type="InterPro" id="IPR039426">
    <property type="entry name" value="TonB-dep_rcpt-like"/>
</dbReference>
<dbReference type="Gene3D" id="2.170.130.10">
    <property type="entry name" value="TonB-dependent receptor, plug domain"/>
    <property type="match status" value="1"/>
</dbReference>
<dbReference type="EMBL" id="AONQ01000047">
    <property type="protein sequence ID" value="EME68930.1"/>
    <property type="molecule type" value="Genomic_DNA"/>
</dbReference>
<evidence type="ECO:0000256" key="11">
    <source>
        <dbReference type="RuleBase" id="RU003357"/>
    </source>
</evidence>
<feature type="domain" description="TonB-dependent receptor plug" evidence="14">
    <location>
        <begin position="52"/>
        <end position="156"/>
    </location>
</feature>
<evidence type="ECO:0000259" key="14">
    <source>
        <dbReference type="Pfam" id="PF07715"/>
    </source>
</evidence>
<evidence type="ECO:0008006" key="17">
    <source>
        <dbReference type="Google" id="ProtNLM"/>
    </source>
</evidence>
<dbReference type="InterPro" id="IPR037066">
    <property type="entry name" value="Plug_dom_sf"/>
</dbReference>
<dbReference type="InterPro" id="IPR036942">
    <property type="entry name" value="Beta-barrel_TonB_sf"/>
</dbReference>
<feature type="domain" description="TonB-dependent receptor-like beta-barrel" evidence="13">
    <location>
        <begin position="244"/>
        <end position="683"/>
    </location>
</feature>
<dbReference type="PATRIC" id="fig|1244869.3.peg.3177"/>
<evidence type="ECO:0000313" key="16">
    <source>
        <dbReference type="Proteomes" id="UP000011744"/>
    </source>
</evidence>
<dbReference type="Pfam" id="PF07715">
    <property type="entry name" value="Plug"/>
    <property type="match status" value="1"/>
</dbReference>
<evidence type="ECO:0000256" key="7">
    <source>
        <dbReference type="ARBA" id="ARBA00023136"/>
    </source>
</evidence>
<keyword evidence="8" id="KW-0675">Receptor</keyword>
<dbReference type="eggNOG" id="COG4771">
    <property type="taxonomic scope" value="Bacteria"/>
</dbReference>
<name>M2Z3I4_9PROT</name>
<sequence>MPMVWRRALLIACITPACASAVAAADGAAPQERGSMMLDALVVSATRSETSVMESPVSVSVMGEQEIKRTNAVSIADVLRDVPGVTIDESSLPGMKRIKIRGEEARRGAVLIDGQEITDHTSYGAPILVDPALIERIEVVRGPHSVLYGSKAISGVVNIITKKGGTKPLQGSAGASFMSATQGYGANALVQGTTDGWDYRLFVGRTEEGDRHTPDGDLPNSNSENKSISGYVAYRADGHKIALAVDRYELSSGSTTSPSTIGSAFSKFQLDMPTRDLQKVGVTYDLDKPSDWIAKLHADAYYQTIDRMFTQFVASGTAIPAASAYDYLHNDQDTQATKGFTAQVDWTPHKDHLLITGAQYLRDDLDKSMTRTGRSGVGLATAVSRYADMEGHTETISIYGEDTWKLPADFSAVLGARQYWINSALDSLQSNDAGYKMRSTSDSAPIFSATLLYAGIPDTVLRGGFSQGYVYPTLVQAFTGSYFGASSTTRPNPDLKPETSNNWEVGMRHGSGGLTVDTSLFRSTARNYIASLSCAVVGTSGGQCAVGNSTEGTYVNLDRAESTGVEMDARYHFAELGLTPYATGSWIRRKYFFRSASSGKTGIPTVSGRIGLRGERTLWDGATGYADLYMRGGSRADELSQSSAAAGTISLTQVRAWRTFNASFGADVGGYHLGLDLLNLTNLTYNTTPDESNQPGRSVVFNVRADF</sequence>
<dbReference type="SUPFAM" id="SSF56935">
    <property type="entry name" value="Porins"/>
    <property type="match status" value="1"/>
</dbReference>
<keyword evidence="4 10" id="KW-0812">Transmembrane</keyword>
<keyword evidence="3 10" id="KW-1134">Transmembrane beta strand</keyword>
<dbReference type="PANTHER" id="PTHR30069:SF29">
    <property type="entry name" value="HEMOGLOBIN AND HEMOGLOBIN-HAPTOGLOBIN-BINDING PROTEIN 1-RELATED"/>
    <property type="match status" value="1"/>
</dbReference>
<evidence type="ECO:0000256" key="4">
    <source>
        <dbReference type="ARBA" id="ARBA00022692"/>
    </source>
</evidence>
<evidence type="ECO:0000256" key="3">
    <source>
        <dbReference type="ARBA" id="ARBA00022452"/>
    </source>
</evidence>